<keyword evidence="2" id="KW-1185">Reference proteome</keyword>
<sequence length="77" mass="9075">MAPFQWNEWKPNDKRIPLTAFNERLEQKNKIRSLPDAYQIRDIVIINKTRSNDSHANLGDRRAAGLICYGRRRPARI</sequence>
<comment type="caution">
    <text evidence="1">The sequence shown here is derived from an EMBL/GenBank/DDBJ whole genome shotgun (WGS) entry which is preliminary data.</text>
</comment>
<name>A0A4C1VHF2_EUMVA</name>
<dbReference type="EMBL" id="BGZK01000332">
    <property type="protein sequence ID" value="GBP37364.1"/>
    <property type="molecule type" value="Genomic_DNA"/>
</dbReference>
<dbReference type="AlphaFoldDB" id="A0A4C1VHF2"/>
<evidence type="ECO:0000313" key="2">
    <source>
        <dbReference type="Proteomes" id="UP000299102"/>
    </source>
</evidence>
<organism evidence="1 2">
    <name type="scientific">Eumeta variegata</name>
    <name type="common">Bagworm moth</name>
    <name type="synonym">Eumeta japonica</name>
    <dbReference type="NCBI Taxonomy" id="151549"/>
    <lineage>
        <taxon>Eukaryota</taxon>
        <taxon>Metazoa</taxon>
        <taxon>Ecdysozoa</taxon>
        <taxon>Arthropoda</taxon>
        <taxon>Hexapoda</taxon>
        <taxon>Insecta</taxon>
        <taxon>Pterygota</taxon>
        <taxon>Neoptera</taxon>
        <taxon>Endopterygota</taxon>
        <taxon>Lepidoptera</taxon>
        <taxon>Glossata</taxon>
        <taxon>Ditrysia</taxon>
        <taxon>Tineoidea</taxon>
        <taxon>Psychidae</taxon>
        <taxon>Oiketicinae</taxon>
        <taxon>Eumeta</taxon>
    </lineage>
</organism>
<proteinExistence type="predicted"/>
<reference evidence="1 2" key="1">
    <citation type="journal article" date="2019" name="Commun. Biol.">
        <title>The bagworm genome reveals a unique fibroin gene that provides high tensile strength.</title>
        <authorList>
            <person name="Kono N."/>
            <person name="Nakamura H."/>
            <person name="Ohtoshi R."/>
            <person name="Tomita M."/>
            <person name="Numata K."/>
            <person name="Arakawa K."/>
        </authorList>
    </citation>
    <scope>NUCLEOTIDE SEQUENCE [LARGE SCALE GENOMIC DNA]</scope>
</reference>
<dbReference type="Proteomes" id="UP000299102">
    <property type="component" value="Unassembled WGS sequence"/>
</dbReference>
<gene>
    <name evidence="1" type="ORF">EVAR_22826_1</name>
</gene>
<accession>A0A4C1VHF2</accession>
<evidence type="ECO:0000313" key="1">
    <source>
        <dbReference type="EMBL" id="GBP37364.1"/>
    </source>
</evidence>
<protein>
    <submittedName>
        <fullName evidence="1">Uncharacterized protein</fullName>
    </submittedName>
</protein>